<organism evidence="1 2">
    <name type="scientific">Streptomyces longisporoflavus</name>
    <dbReference type="NCBI Taxonomy" id="28044"/>
    <lineage>
        <taxon>Bacteria</taxon>
        <taxon>Bacillati</taxon>
        <taxon>Actinomycetota</taxon>
        <taxon>Actinomycetes</taxon>
        <taxon>Kitasatosporales</taxon>
        <taxon>Streptomycetaceae</taxon>
        <taxon>Streptomyces</taxon>
    </lineage>
</organism>
<sequence length="55" mass="5797">MGCSATPGKLREPRMDDLLDPEQVVSLAALVALISYTASVARKVTLVDVTPQDGP</sequence>
<dbReference type="EMBL" id="JBIRGQ010000004">
    <property type="protein sequence ID" value="MFH8547404.1"/>
    <property type="molecule type" value="Genomic_DNA"/>
</dbReference>
<name>A0ABW7QT94_9ACTN</name>
<evidence type="ECO:0000313" key="2">
    <source>
        <dbReference type="Proteomes" id="UP001610818"/>
    </source>
</evidence>
<accession>A0ABW7QT94</accession>
<proteinExistence type="predicted"/>
<gene>
    <name evidence="1" type="ORF">ACH4F9_20585</name>
</gene>
<keyword evidence="2" id="KW-1185">Reference proteome</keyword>
<dbReference type="RefSeq" id="WP_190085677.1">
    <property type="nucleotide sequence ID" value="NZ_BMTR01000027.1"/>
</dbReference>
<evidence type="ECO:0000313" key="1">
    <source>
        <dbReference type="EMBL" id="MFH8547404.1"/>
    </source>
</evidence>
<protein>
    <submittedName>
        <fullName evidence="1">Uncharacterized protein</fullName>
    </submittedName>
</protein>
<comment type="caution">
    <text evidence="1">The sequence shown here is derived from an EMBL/GenBank/DDBJ whole genome shotgun (WGS) entry which is preliminary data.</text>
</comment>
<dbReference type="Proteomes" id="UP001610818">
    <property type="component" value="Unassembled WGS sequence"/>
</dbReference>
<reference evidence="1 2" key="1">
    <citation type="submission" date="2024-10" db="EMBL/GenBank/DDBJ databases">
        <title>The Natural Products Discovery Center: Release of the First 8490 Sequenced Strains for Exploring Actinobacteria Biosynthetic Diversity.</title>
        <authorList>
            <person name="Kalkreuter E."/>
            <person name="Kautsar S.A."/>
            <person name="Yang D."/>
            <person name="Bader C.D."/>
            <person name="Teijaro C.N."/>
            <person name="Fluegel L."/>
            <person name="Davis C.M."/>
            <person name="Simpson J.R."/>
            <person name="Lauterbach L."/>
            <person name="Steele A.D."/>
            <person name="Gui C."/>
            <person name="Meng S."/>
            <person name="Li G."/>
            <person name="Viehrig K."/>
            <person name="Ye F."/>
            <person name="Su P."/>
            <person name="Kiefer A.F."/>
            <person name="Nichols A."/>
            <person name="Cepeda A.J."/>
            <person name="Yan W."/>
            <person name="Fan B."/>
            <person name="Jiang Y."/>
            <person name="Adhikari A."/>
            <person name="Zheng C.-J."/>
            <person name="Schuster L."/>
            <person name="Cowan T.M."/>
            <person name="Smanski M.J."/>
            <person name="Chevrette M.G."/>
            <person name="De Carvalho L.P.S."/>
            <person name="Shen B."/>
        </authorList>
    </citation>
    <scope>NUCLEOTIDE SEQUENCE [LARGE SCALE GENOMIC DNA]</scope>
    <source>
        <strain evidence="1 2">NPDC017990</strain>
    </source>
</reference>